<gene>
    <name evidence="1" type="ORF">K7432_014181</name>
</gene>
<evidence type="ECO:0000313" key="1">
    <source>
        <dbReference type="EMBL" id="KAK9692798.1"/>
    </source>
</evidence>
<comment type="caution">
    <text evidence="1">The sequence shown here is derived from an EMBL/GenBank/DDBJ whole genome shotgun (WGS) entry which is preliminary data.</text>
</comment>
<accession>A0ABR2VPU0</accession>
<protein>
    <submittedName>
        <fullName evidence="1">Uncharacterized protein</fullName>
    </submittedName>
</protein>
<sequence length="150" mass="16584">MQQRGLGQPNEQSILLLSALKLPSLILASGFFLSSVTAAKWHFYLTSKGSYYVPGGDAYMDFANGEGYKCSDRWGFNIKNTWSDMVSRGPSYHCGGVWGWDFMNYKETGNAYTGVKGTVDVVVYYANTSRRKNGVKVVASPLSHTIDVDL</sequence>
<name>A0ABR2VPU0_9FUNG</name>
<organism evidence="1 2">
    <name type="scientific">Basidiobolus ranarum</name>
    <dbReference type="NCBI Taxonomy" id="34480"/>
    <lineage>
        <taxon>Eukaryota</taxon>
        <taxon>Fungi</taxon>
        <taxon>Fungi incertae sedis</taxon>
        <taxon>Zoopagomycota</taxon>
        <taxon>Entomophthoromycotina</taxon>
        <taxon>Basidiobolomycetes</taxon>
        <taxon>Basidiobolales</taxon>
        <taxon>Basidiobolaceae</taxon>
        <taxon>Basidiobolus</taxon>
    </lineage>
</organism>
<proteinExistence type="predicted"/>
<dbReference type="Proteomes" id="UP001479436">
    <property type="component" value="Unassembled WGS sequence"/>
</dbReference>
<reference evidence="1 2" key="1">
    <citation type="submission" date="2023-04" db="EMBL/GenBank/DDBJ databases">
        <title>Genome of Basidiobolus ranarum AG-B5.</title>
        <authorList>
            <person name="Stajich J.E."/>
            <person name="Carter-House D."/>
            <person name="Gryganskyi A."/>
        </authorList>
    </citation>
    <scope>NUCLEOTIDE SEQUENCE [LARGE SCALE GENOMIC DNA]</scope>
    <source>
        <strain evidence="1 2">AG-B5</strain>
    </source>
</reference>
<evidence type="ECO:0000313" key="2">
    <source>
        <dbReference type="Proteomes" id="UP001479436"/>
    </source>
</evidence>
<dbReference type="EMBL" id="JASJQH010008421">
    <property type="protein sequence ID" value="KAK9692798.1"/>
    <property type="molecule type" value="Genomic_DNA"/>
</dbReference>
<keyword evidence="2" id="KW-1185">Reference proteome</keyword>